<name>A0A0H3L503_PANAA</name>
<evidence type="ECO:0008006" key="3">
    <source>
        <dbReference type="Google" id="ProtNLM"/>
    </source>
</evidence>
<dbReference type="OrthoDB" id="6505648at2"/>
<dbReference type="PATRIC" id="fig|932677.3.peg.3355"/>
<dbReference type="InterPro" id="IPR022541">
    <property type="entry name" value="YhfG"/>
</dbReference>
<evidence type="ECO:0000313" key="1">
    <source>
        <dbReference type="EMBL" id="BAK12963.1"/>
    </source>
</evidence>
<dbReference type="HOGENOM" id="CLU_188462_1_0_6"/>
<dbReference type="AlphaFoldDB" id="A0A0H3L503"/>
<dbReference type="eggNOG" id="ENOG5031KJ1">
    <property type="taxonomic scope" value="Bacteria"/>
</dbReference>
<dbReference type="Proteomes" id="UP000006690">
    <property type="component" value="Chromosome"/>
</dbReference>
<dbReference type="KEGG" id="paj:PAJ_2883"/>
<evidence type="ECO:0000313" key="2">
    <source>
        <dbReference type="Proteomes" id="UP000006690"/>
    </source>
</evidence>
<dbReference type="RefSeq" id="WP_013027497.1">
    <property type="nucleotide sequence ID" value="NC_017531.2"/>
</dbReference>
<dbReference type="NCBIfam" id="NF007573">
    <property type="entry name" value="PRK10204.1"/>
    <property type="match status" value="1"/>
</dbReference>
<protein>
    <recommendedName>
        <fullName evidence="3">YhfG</fullName>
    </recommendedName>
</protein>
<dbReference type="GeneID" id="57270514"/>
<proteinExistence type="predicted"/>
<dbReference type="EMBL" id="AP012032">
    <property type="protein sequence ID" value="BAK12963.1"/>
    <property type="molecule type" value="Genomic_DNA"/>
</dbReference>
<organism evidence="1 2">
    <name type="scientific">Pantoea ananatis (strain AJ13355)</name>
    <dbReference type="NCBI Taxonomy" id="932677"/>
    <lineage>
        <taxon>Bacteria</taxon>
        <taxon>Pseudomonadati</taxon>
        <taxon>Pseudomonadota</taxon>
        <taxon>Gammaproteobacteria</taxon>
        <taxon>Enterobacterales</taxon>
        <taxon>Erwiniaceae</taxon>
        <taxon>Pantoea</taxon>
    </lineage>
</organism>
<dbReference type="Pfam" id="PF10832">
    <property type="entry name" value="YhfG"/>
    <property type="match status" value="1"/>
</dbReference>
<reference evidence="2" key="1">
    <citation type="journal article" date="2012" name="Appl. Microbiol. Biotechnol.">
        <title>The complete genome sequence of Pantoea ananatis AJ13355, an organism with great biotechnological potential.</title>
        <authorList>
            <person name="Hara Y."/>
            <person name="Kadotani N."/>
            <person name="Izui H."/>
            <person name="Katashkina J.I."/>
            <person name="Kuvaeva T.M."/>
            <person name="Andreeva I.G."/>
            <person name="Golubeva L.I."/>
            <person name="Malko D.B."/>
            <person name="Makeev V.J."/>
            <person name="Mashko S.V."/>
            <person name="Kozlov Y.I."/>
        </authorList>
    </citation>
    <scope>NUCLEOTIDE SEQUENCE [LARGE SCALE GENOMIC DNA]</scope>
    <source>
        <strain evidence="2">AJ13355</strain>
    </source>
</reference>
<sequence length="56" mass="6431">MANKLTDKQKAALWQQRRNASYRASCRLEGFTLTEPEIKGEDAEARLASLRRQYGC</sequence>
<gene>
    <name evidence="1" type="primary">yhfG</name>
    <name evidence="1" type="ordered locus">PAJ_2883</name>
</gene>
<accession>A0A0H3L503</accession>